<comment type="caution">
    <text evidence="6">The sequence shown here is derived from an EMBL/GenBank/DDBJ whole genome shotgun (WGS) entry which is preliminary data.</text>
</comment>
<gene>
    <name evidence="6" type="primary">sif3</name>
    <name evidence="6" type="ORF">VNI00_012408</name>
</gene>
<feature type="region of interest" description="Disordered" evidence="2">
    <location>
        <begin position="275"/>
        <end position="357"/>
    </location>
</feature>
<dbReference type="EMBL" id="JAYKXP010000057">
    <property type="protein sequence ID" value="KAK7034561.1"/>
    <property type="molecule type" value="Genomic_DNA"/>
</dbReference>
<feature type="region of interest" description="Disordered" evidence="2">
    <location>
        <begin position="1"/>
        <end position="41"/>
    </location>
</feature>
<dbReference type="PANTHER" id="PTHR16255">
    <property type="entry name" value="REQUIRED FOR MEIOTIC NUCLEAR DIVISION PROTEIN 1 HOMOLOG"/>
    <property type="match status" value="1"/>
</dbReference>
<dbReference type="InterPro" id="IPR054256">
    <property type="entry name" value="DUF6987"/>
</dbReference>
<sequence length="836" mass="92676">MSQGDIADIQLPQHAGDNRSDAGFTDSTSDERTPEQKKADKELAERLAVLIEDANSRVVPLTRMIRKHIENMDARKEEDRDENELVKQVKPLLEQAEKILNETQGAIKGADPDKRLSNKATRHVQDHRATPEEQRLAEALKVLLEEVGGTIEWARNKLDSFPKAKKDLGPLLDALGQPLTQIVGGVGLLLAGVLNLVGNLLSGLGLDSLLKGIVSATGLDKIYKGLGLDKWLNSGKKRTFDFDHQHRTARYKHDAHILYVELDVNMNPRNRPTSTVQIAAATPVPRRKQKHRISSLNAPRKTSSGGPPQLPRRASISGLTASGAQKSQRTSKTSQKLVVLPEGPQTKPFPSSDEDLTLGYETDAGVRVKEYKNEGEKMNKEQREKAGFKRITAYCVAEAFKMKLLASFLKREHNVAPRVFDEALYVMYHLPLLPGYGPNANVRSSAPPADDGKSIMNRLSEAEENGYQGSYFAYNSGATQPNPDNDGYMTSSPTETRRHPGPPTPATPFTYTSASETELYASASETDVEAVISPSSDHEDATAYHGEPSTSAPATYPPRQPDPPRLPDDDSAEVVFFEYGVVVCFGLTEVQEKSILEDVDNAGIMRRKIPERDWEIEECHFTHDPNIAYPRIYNDFFTLKSRSHLLKLSIAHALAQSTLLARFESNAQRVLSSPQTYSIPKQMATAGALQLKRHEALKLTGRLFKLRTDVNLVSNVLDVPELFWDEASLKELYDAVREYMEIGPRVHVLNEKLVTASDFLDAIHDHLNNSAMERITWIIIWLIVVACLVELGEVIARLVVHATMGKSEGVVSAMAPAITALSREEALKTLEKMIQS</sequence>
<evidence type="ECO:0000256" key="2">
    <source>
        <dbReference type="SAM" id="MobiDB-lite"/>
    </source>
</evidence>
<evidence type="ECO:0000259" key="4">
    <source>
        <dbReference type="Pfam" id="PF02582"/>
    </source>
</evidence>
<feature type="compositionally biased region" description="Basic and acidic residues" evidence="2">
    <location>
        <begin position="29"/>
        <end position="41"/>
    </location>
</feature>
<evidence type="ECO:0000256" key="3">
    <source>
        <dbReference type="SAM" id="Phobius"/>
    </source>
</evidence>
<feature type="domain" description="DUF155" evidence="4">
    <location>
        <begin position="574"/>
        <end position="750"/>
    </location>
</feature>
<feature type="transmembrane region" description="Helical" evidence="3">
    <location>
        <begin position="775"/>
        <end position="796"/>
    </location>
</feature>
<evidence type="ECO:0000256" key="1">
    <source>
        <dbReference type="ARBA" id="ARBA00008306"/>
    </source>
</evidence>
<dbReference type="InterPro" id="IPR003734">
    <property type="entry name" value="DUF155"/>
</dbReference>
<feature type="compositionally biased region" description="Pro residues" evidence="2">
    <location>
        <begin position="555"/>
        <end position="564"/>
    </location>
</feature>
<accession>A0AAW0C5R7</accession>
<feature type="compositionally biased region" description="Polar residues" evidence="2">
    <location>
        <begin position="294"/>
        <end position="306"/>
    </location>
</feature>
<feature type="region of interest" description="Disordered" evidence="2">
    <location>
        <begin position="522"/>
        <end position="569"/>
    </location>
</feature>
<keyword evidence="7" id="KW-1185">Reference proteome</keyword>
<feature type="compositionally biased region" description="Polar residues" evidence="2">
    <location>
        <begin position="317"/>
        <end position="336"/>
    </location>
</feature>
<evidence type="ECO:0000259" key="5">
    <source>
        <dbReference type="Pfam" id="PF22485"/>
    </source>
</evidence>
<dbReference type="AlphaFoldDB" id="A0AAW0C5R7"/>
<dbReference type="InterPro" id="IPR051624">
    <property type="entry name" value="RMD1/Sad1-interacting"/>
</dbReference>
<dbReference type="GO" id="GO:0005739">
    <property type="term" value="C:mitochondrion"/>
    <property type="evidence" value="ECO:0007669"/>
    <property type="project" value="UniProtKB-ARBA"/>
</dbReference>
<keyword evidence="3" id="KW-0472">Membrane</keyword>
<dbReference type="PANTHER" id="PTHR16255:SF4">
    <property type="entry name" value="SPORULATION PROTEIN RMD8"/>
    <property type="match status" value="1"/>
</dbReference>
<feature type="domain" description="DUF6987" evidence="5">
    <location>
        <begin position="32"/>
        <end position="230"/>
    </location>
</feature>
<evidence type="ECO:0000313" key="6">
    <source>
        <dbReference type="EMBL" id="KAK7034561.1"/>
    </source>
</evidence>
<keyword evidence="3" id="KW-0812">Transmembrane</keyword>
<dbReference type="Proteomes" id="UP001383192">
    <property type="component" value="Unassembled WGS sequence"/>
</dbReference>
<reference evidence="6 7" key="1">
    <citation type="submission" date="2024-01" db="EMBL/GenBank/DDBJ databases">
        <title>A draft genome for a cacao thread blight-causing isolate of Paramarasmius palmivorus.</title>
        <authorList>
            <person name="Baruah I.K."/>
            <person name="Bukari Y."/>
            <person name="Amoako-Attah I."/>
            <person name="Meinhardt L.W."/>
            <person name="Bailey B.A."/>
            <person name="Cohen S.P."/>
        </authorList>
    </citation>
    <scope>NUCLEOTIDE SEQUENCE [LARGE SCALE GENOMIC DNA]</scope>
    <source>
        <strain evidence="6 7">GH-12</strain>
    </source>
</reference>
<feature type="region of interest" description="Disordered" evidence="2">
    <location>
        <begin position="471"/>
        <end position="510"/>
    </location>
</feature>
<name>A0AAW0C5R7_9AGAR</name>
<proteinExistence type="inferred from homology"/>
<dbReference type="Pfam" id="PF22485">
    <property type="entry name" value="DUF6987"/>
    <property type="match status" value="1"/>
</dbReference>
<dbReference type="Pfam" id="PF02582">
    <property type="entry name" value="DUF155"/>
    <property type="match status" value="1"/>
</dbReference>
<comment type="similarity">
    <text evidence="1">Belongs to the RMD1/sif2 family.</text>
</comment>
<feature type="compositionally biased region" description="Polar residues" evidence="2">
    <location>
        <begin position="476"/>
        <end position="494"/>
    </location>
</feature>
<protein>
    <submittedName>
        <fullName evidence="6">Sad1-interacting factor 3</fullName>
    </submittedName>
</protein>
<keyword evidence="3" id="KW-1133">Transmembrane helix</keyword>
<organism evidence="6 7">
    <name type="scientific">Paramarasmius palmivorus</name>
    <dbReference type="NCBI Taxonomy" id="297713"/>
    <lineage>
        <taxon>Eukaryota</taxon>
        <taxon>Fungi</taxon>
        <taxon>Dikarya</taxon>
        <taxon>Basidiomycota</taxon>
        <taxon>Agaricomycotina</taxon>
        <taxon>Agaricomycetes</taxon>
        <taxon>Agaricomycetidae</taxon>
        <taxon>Agaricales</taxon>
        <taxon>Marasmiineae</taxon>
        <taxon>Marasmiaceae</taxon>
        <taxon>Paramarasmius</taxon>
    </lineage>
</organism>
<evidence type="ECO:0000313" key="7">
    <source>
        <dbReference type="Proteomes" id="UP001383192"/>
    </source>
</evidence>